<reference evidence="2" key="1">
    <citation type="submission" date="2016-11" db="EMBL/GenBank/DDBJ databases">
        <authorList>
            <person name="Varghese N."/>
            <person name="Submissions S."/>
        </authorList>
    </citation>
    <scope>NUCLEOTIDE SEQUENCE [LARGE SCALE GENOMIC DNA]</scope>
    <source>
        <strain evidence="2">UWOS</strain>
    </source>
</reference>
<dbReference type="RefSeq" id="WP_073303116.1">
    <property type="nucleotide sequence ID" value="NZ_FRAW01000006.1"/>
</dbReference>
<dbReference type="EMBL" id="FRAW01000006">
    <property type="protein sequence ID" value="SHK45204.1"/>
    <property type="molecule type" value="Genomic_DNA"/>
</dbReference>
<sequence>MKKLAFLVMPLLIWGCSDNITNQNLSEEQLNSLLDSLKIAAYDSIYPEVYSDLDSSKQAFLDSLKTAAYDSIYPELYDSIYNDIYTQSTIHSLSASVYIIKEDIYTAFANQYPLMYKNSEYPISVNVKNDCSSSPSFCYNLPNLLQECLTTIHFLPEG</sequence>
<evidence type="ECO:0000313" key="2">
    <source>
        <dbReference type="Proteomes" id="UP000184275"/>
    </source>
</evidence>
<dbReference type="AlphaFoldDB" id="A0A1M6SKA1"/>
<keyword evidence="2" id="KW-1185">Reference proteome</keyword>
<proteinExistence type="predicted"/>
<accession>A0A1M6SKA1</accession>
<evidence type="ECO:0000313" key="1">
    <source>
        <dbReference type="EMBL" id="SHK45204.1"/>
    </source>
</evidence>
<organism evidence="1 2">
    <name type="scientific">Fibrobacter intestinalis</name>
    <dbReference type="NCBI Taxonomy" id="28122"/>
    <lineage>
        <taxon>Bacteria</taxon>
        <taxon>Pseudomonadati</taxon>
        <taxon>Fibrobacterota</taxon>
        <taxon>Fibrobacteria</taxon>
        <taxon>Fibrobacterales</taxon>
        <taxon>Fibrobacteraceae</taxon>
        <taxon>Fibrobacter</taxon>
    </lineage>
</organism>
<protein>
    <submittedName>
        <fullName evidence="1">Uncharacterized protein</fullName>
    </submittedName>
</protein>
<name>A0A1M6SKA1_9BACT</name>
<dbReference type="Proteomes" id="UP000184275">
    <property type="component" value="Unassembled WGS sequence"/>
</dbReference>
<gene>
    <name evidence="1" type="ORF">SAMN05720469_10689</name>
</gene>